<dbReference type="AlphaFoldDB" id="A0A239AM47"/>
<gene>
    <name evidence="1" type="ORF">SAMN06265376_10511</name>
</gene>
<reference evidence="1 2" key="1">
    <citation type="submission" date="2017-06" db="EMBL/GenBank/DDBJ databases">
        <authorList>
            <person name="Kim H.J."/>
            <person name="Triplett B.A."/>
        </authorList>
    </citation>
    <scope>NUCLEOTIDE SEQUENCE [LARGE SCALE GENOMIC DNA]</scope>
    <source>
        <strain evidence="1 2">DSM 25597</strain>
    </source>
</reference>
<name>A0A239AM47_9FLAO</name>
<evidence type="ECO:0000313" key="2">
    <source>
        <dbReference type="Proteomes" id="UP000198379"/>
    </source>
</evidence>
<accession>A0A239AM47</accession>
<protein>
    <submittedName>
        <fullName evidence="1">Uncharacterized protein</fullName>
    </submittedName>
</protein>
<sequence length="271" mass="32338">MLFKRKIDEDILKYHFSKDKKLIRKEIESTNLGIGWIHVPINTWRKSKEFTNADFKECINEYFQPLIATQGFTGKDYKFYKEDDSKFYLINFFPDRNGGGTQVDLLVKVKGITYPPKHFKFNKSKSTKYCEFSKRLSPINTSVWHWAFKSNKDDNKAVLEDIYRIILEKGIPYFKQFENLDTILSKITIGTFENLKYGIQDPKTGFPSFYREFHEDIFPSIYFVFKHADINDDKDKAFKLAKYGIGKLHKPYKKYQRPYTEEFENYIKENN</sequence>
<keyword evidence="2" id="KW-1185">Reference proteome</keyword>
<dbReference type="Proteomes" id="UP000198379">
    <property type="component" value="Unassembled WGS sequence"/>
</dbReference>
<dbReference type="EMBL" id="FZNY01000005">
    <property type="protein sequence ID" value="SNR96756.1"/>
    <property type="molecule type" value="Genomic_DNA"/>
</dbReference>
<organism evidence="1 2">
    <name type="scientific">Dokdonia pacifica</name>
    <dbReference type="NCBI Taxonomy" id="1627892"/>
    <lineage>
        <taxon>Bacteria</taxon>
        <taxon>Pseudomonadati</taxon>
        <taxon>Bacteroidota</taxon>
        <taxon>Flavobacteriia</taxon>
        <taxon>Flavobacteriales</taxon>
        <taxon>Flavobacteriaceae</taxon>
        <taxon>Dokdonia</taxon>
    </lineage>
</organism>
<proteinExistence type="predicted"/>
<evidence type="ECO:0000313" key="1">
    <source>
        <dbReference type="EMBL" id="SNR96756.1"/>
    </source>
</evidence>
<dbReference type="RefSeq" id="WP_089372271.1">
    <property type="nucleotide sequence ID" value="NZ_BMEP01000006.1"/>
</dbReference>